<feature type="binding site" evidence="13">
    <location>
        <position position="316"/>
    </location>
    <ligand>
        <name>[4Fe-4S] cluster</name>
        <dbReference type="ChEBI" id="CHEBI:49883"/>
        <label>2</label>
    </ligand>
</feature>
<evidence type="ECO:0000313" key="16">
    <source>
        <dbReference type="EMBL" id="CAA6805370.1"/>
    </source>
</evidence>
<dbReference type="GO" id="GO:0008901">
    <property type="term" value="F:ferredoxin hydrogenase activity"/>
    <property type="evidence" value="ECO:0007669"/>
    <property type="project" value="InterPro"/>
</dbReference>
<feature type="binding site" evidence="13">
    <location>
        <position position="344"/>
    </location>
    <ligand>
        <name>[3Fe-4S] cluster</name>
        <dbReference type="ChEBI" id="CHEBI:21137"/>
    </ligand>
</feature>
<dbReference type="PANTHER" id="PTHR30013:SF7">
    <property type="entry name" value="HYDROGENASE-2 SMALL CHAIN"/>
    <property type="match status" value="1"/>
</dbReference>
<dbReference type="GO" id="GO:0051539">
    <property type="term" value="F:4 iron, 4 sulfur cluster binding"/>
    <property type="evidence" value="ECO:0007669"/>
    <property type="project" value="UniProtKB-KW"/>
</dbReference>
<evidence type="ECO:0000256" key="5">
    <source>
        <dbReference type="ARBA" id="ARBA00011771"/>
    </source>
</evidence>
<dbReference type="InterPro" id="IPR006311">
    <property type="entry name" value="TAT_signal"/>
</dbReference>
<proteinExistence type="inferred from homology"/>
<feature type="binding site" evidence="13">
    <location>
        <position position="244"/>
    </location>
    <ligand>
        <name>[4Fe-4S] cluster</name>
        <dbReference type="ChEBI" id="CHEBI:49883"/>
        <label>1</label>
    </ligand>
</feature>
<keyword evidence="12 13" id="KW-0003">3Fe-4S</keyword>
<dbReference type="Gene3D" id="3.40.50.700">
    <property type="entry name" value="NADH:ubiquinone oxidoreductase-like, 20kDa subunit"/>
    <property type="match status" value="1"/>
</dbReference>
<dbReference type="GO" id="GO:0009055">
    <property type="term" value="F:electron transfer activity"/>
    <property type="evidence" value="ECO:0007669"/>
    <property type="project" value="TreeGrafter"/>
</dbReference>
<comment type="similarity">
    <text evidence="4">Belongs to the [NiFe]/[NiFeSe] hydrogenase small subunit family.</text>
</comment>
<dbReference type="Pfam" id="PF14720">
    <property type="entry name" value="NiFe_hyd_SSU_C"/>
    <property type="match status" value="1"/>
</dbReference>
<feature type="domain" description="Cytochrome-c3 hydrogenase C-terminal" evidence="15">
    <location>
        <begin position="277"/>
        <end position="357"/>
    </location>
</feature>
<dbReference type="NCBIfam" id="TIGR00391">
    <property type="entry name" value="hydA"/>
    <property type="match status" value="1"/>
</dbReference>
<dbReference type="InterPro" id="IPR006137">
    <property type="entry name" value="NADH_UbQ_OxRdtase-like_20kDa"/>
</dbReference>
<dbReference type="GO" id="GO:0016020">
    <property type="term" value="C:membrane"/>
    <property type="evidence" value="ECO:0007669"/>
    <property type="project" value="TreeGrafter"/>
</dbReference>
<evidence type="ECO:0000256" key="12">
    <source>
        <dbReference type="ARBA" id="ARBA00023291"/>
    </source>
</evidence>
<dbReference type="SUPFAM" id="SSF56770">
    <property type="entry name" value="HydA/Nqo6-like"/>
    <property type="match status" value="1"/>
</dbReference>
<reference evidence="16" key="1">
    <citation type="submission" date="2020-01" db="EMBL/GenBank/DDBJ databases">
        <authorList>
            <person name="Meier V. D."/>
            <person name="Meier V D."/>
        </authorList>
    </citation>
    <scope>NUCLEOTIDE SEQUENCE</scope>
    <source>
        <strain evidence="16">HLG_WM_MAG_06</strain>
    </source>
</reference>
<dbReference type="Pfam" id="PF01058">
    <property type="entry name" value="Oxidored_q6"/>
    <property type="match status" value="1"/>
</dbReference>
<evidence type="ECO:0000256" key="2">
    <source>
        <dbReference type="ARBA" id="ARBA00001966"/>
    </source>
</evidence>
<evidence type="ECO:0000256" key="13">
    <source>
        <dbReference type="PIRSR" id="PIRSR000310-1"/>
    </source>
</evidence>
<keyword evidence="6 13" id="KW-0004">4Fe-4S</keyword>
<evidence type="ECO:0000259" key="14">
    <source>
        <dbReference type="Pfam" id="PF01058"/>
    </source>
</evidence>
<feature type="binding site" evidence="13">
    <location>
        <position position="110"/>
    </location>
    <ligand>
        <name>[4Fe-4S] cluster</name>
        <dbReference type="ChEBI" id="CHEBI:49883"/>
        <label>1</label>
    </ligand>
</feature>
<dbReference type="PROSITE" id="PS51318">
    <property type="entry name" value="TAT"/>
    <property type="match status" value="1"/>
</dbReference>
<feature type="binding site" evidence="13">
    <location>
        <position position="285"/>
    </location>
    <ligand>
        <name>[4Fe-4S] cluster</name>
        <dbReference type="ChEBI" id="CHEBI:49883"/>
        <label>2</label>
    </ligand>
</feature>
<dbReference type="GO" id="GO:0009061">
    <property type="term" value="P:anaerobic respiration"/>
    <property type="evidence" value="ECO:0007669"/>
    <property type="project" value="TreeGrafter"/>
</dbReference>
<dbReference type="PIRSF" id="PIRSF000310">
    <property type="entry name" value="NiFe_hyd_ssu"/>
    <property type="match status" value="1"/>
</dbReference>
<feature type="domain" description="NADH:ubiquinone oxidoreductase-like 20kDa subunit" evidence="14">
    <location>
        <begin position="110"/>
        <end position="257"/>
    </location>
</feature>
<accession>A0A6S6SS49</accession>
<evidence type="ECO:0000256" key="8">
    <source>
        <dbReference type="ARBA" id="ARBA00022729"/>
    </source>
</evidence>
<sequence>MSVDKEESVKKLFTAESAKVDTNKGDAYYNELYISCQKRIEDLRKLAPLNNRPDFTESIEDQGLERRDFLKWASATTAMLMLPASFTPLVADAAVLMNRVPVIWVELSDCAGNSEALLRSDGPKIDEIVLDIISLEFHETLQAASGHQAEKQMNEAMEHFKGKYLLFVEGAVPLGMNGNYGTIGATGETFVDHLHRAAEGAAAVVAVGSCATYGGIPAAAPNPTDSVGVMDVVKGKPIINIPACPANPSNMVGVILHFVLTGTIPELDSLLRPKFAFGYRIHDNCERRAHFDAGEYVEEWGDEGAKNNFCLYKVGCKGPMTFNNCSIIRYNEGVNWPIGVGRGCIGCSEPDFWDKYAYERPMANANIKAPTGGVEKTVDEFGLGLLTAAGVGIAIHAAASAVAGKKEADEKEDGGEY</sequence>
<dbReference type="PRINTS" id="PR00614">
    <property type="entry name" value="NIHGNASESMLL"/>
</dbReference>
<dbReference type="GO" id="GO:0009375">
    <property type="term" value="C:ferredoxin hydrogenase complex"/>
    <property type="evidence" value="ECO:0007669"/>
    <property type="project" value="InterPro"/>
</dbReference>
<evidence type="ECO:0000256" key="10">
    <source>
        <dbReference type="ARBA" id="ARBA00023004"/>
    </source>
</evidence>
<dbReference type="InterPro" id="IPR001821">
    <property type="entry name" value="NiFe_hydrogenase_ssu"/>
</dbReference>
<evidence type="ECO:0000256" key="1">
    <source>
        <dbReference type="ARBA" id="ARBA00001927"/>
    </source>
</evidence>
<evidence type="ECO:0000256" key="4">
    <source>
        <dbReference type="ARBA" id="ARBA00006605"/>
    </source>
</evidence>
<dbReference type="InterPro" id="IPR037148">
    <property type="entry name" value="NiFe-Hase_small_C_sf"/>
</dbReference>
<comment type="cofactor">
    <cofactor evidence="1">
        <name>[3Fe-4S] cluster</name>
        <dbReference type="ChEBI" id="CHEBI:21137"/>
    </cofactor>
</comment>
<feature type="binding site" evidence="13">
    <location>
        <position position="347"/>
    </location>
    <ligand>
        <name>[3Fe-4S] cluster</name>
        <dbReference type="ChEBI" id="CHEBI:21137"/>
    </ligand>
</feature>
<dbReference type="GO" id="GO:0046872">
    <property type="term" value="F:metal ion binding"/>
    <property type="evidence" value="ECO:0007669"/>
    <property type="project" value="UniProtKB-KW"/>
</dbReference>
<evidence type="ECO:0000259" key="15">
    <source>
        <dbReference type="Pfam" id="PF14720"/>
    </source>
</evidence>
<protein>
    <submittedName>
        <fullName evidence="16">Quinone-reactive Ni/Fe-hydrogenase, small subunit</fullName>
    </submittedName>
</protein>
<comment type="cofactor">
    <cofactor evidence="2">
        <name>[4Fe-4S] cluster</name>
        <dbReference type="ChEBI" id="CHEBI:49883"/>
    </cofactor>
</comment>
<evidence type="ECO:0000256" key="3">
    <source>
        <dbReference type="ARBA" id="ARBA00004196"/>
    </source>
</evidence>
<dbReference type="GO" id="GO:0030313">
    <property type="term" value="C:cell envelope"/>
    <property type="evidence" value="ECO:0007669"/>
    <property type="project" value="UniProtKB-SubCell"/>
</dbReference>
<dbReference type="GO" id="GO:0044569">
    <property type="term" value="C:[Ni-Fe] hydrogenase complex"/>
    <property type="evidence" value="ECO:0007669"/>
    <property type="project" value="TreeGrafter"/>
</dbReference>
<name>A0A6S6SS49_9BACT</name>
<dbReference type="PANTHER" id="PTHR30013">
    <property type="entry name" value="NIFE / NIFESE HYDROGENASE SMALL SUBUNIT FAMILY MEMBER"/>
    <property type="match status" value="1"/>
</dbReference>
<evidence type="ECO:0000256" key="6">
    <source>
        <dbReference type="ARBA" id="ARBA00022485"/>
    </source>
</evidence>
<feature type="binding site" evidence="13">
    <location>
        <position position="310"/>
    </location>
    <ligand>
        <name>[4Fe-4S] cluster</name>
        <dbReference type="ChEBI" id="CHEBI:49883"/>
        <label>2</label>
    </ligand>
</feature>
<evidence type="ECO:0000256" key="9">
    <source>
        <dbReference type="ARBA" id="ARBA00023002"/>
    </source>
</evidence>
<evidence type="ECO:0000256" key="7">
    <source>
        <dbReference type="ARBA" id="ARBA00022723"/>
    </source>
</evidence>
<feature type="binding site" evidence="13">
    <location>
        <position position="325"/>
    </location>
    <ligand>
        <name>[3Fe-4S] cluster</name>
        <dbReference type="ChEBI" id="CHEBI:21137"/>
    </ligand>
</feature>
<gene>
    <name evidence="16" type="ORF">HELGO_WM3901</name>
</gene>
<keyword evidence="11 13" id="KW-0411">Iron-sulfur</keyword>
<dbReference type="GO" id="GO:0051538">
    <property type="term" value="F:3 iron, 4 sulfur cluster binding"/>
    <property type="evidence" value="ECO:0007669"/>
    <property type="project" value="UniProtKB-KW"/>
</dbReference>
<dbReference type="InterPro" id="IPR037024">
    <property type="entry name" value="NiFe_Hase_small_N_sf"/>
</dbReference>
<comment type="subcellular location">
    <subcellularLocation>
        <location evidence="3">Cell envelope</location>
    </subcellularLocation>
</comment>
<dbReference type="EMBL" id="CACVAP010000047">
    <property type="protein sequence ID" value="CAA6805370.1"/>
    <property type="molecule type" value="Genomic_DNA"/>
</dbReference>
<keyword evidence="8" id="KW-0732">Signal</keyword>
<keyword evidence="7 13" id="KW-0479">Metal-binding</keyword>
<dbReference type="AlphaFoldDB" id="A0A6S6SS49"/>
<keyword evidence="10 13" id="KW-0408">Iron</keyword>
<comment type="subunit">
    <text evidence="5">Heterodimer of a large and a small subunit.</text>
</comment>
<evidence type="ECO:0000256" key="11">
    <source>
        <dbReference type="ARBA" id="ARBA00023014"/>
    </source>
</evidence>
<dbReference type="InterPro" id="IPR027394">
    <property type="entry name" value="Cytochrome-c3_hydrogenase_C"/>
</dbReference>
<feature type="binding site" evidence="13">
    <location>
        <position position="282"/>
    </location>
    <ligand>
        <name>[4Fe-4S] cluster</name>
        <dbReference type="ChEBI" id="CHEBI:49883"/>
        <label>2</label>
    </ligand>
</feature>
<keyword evidence="9" id="KW-0560">Oxidoreductase</keyword>
<feature type="binding site" evidence="13">
    <location>
        <position position="210"/>
    </location>
    <ligand>
        <name>[4Fe-4S] cluster</name>
        <dbReference type="ChEBI" id="CHEBI:49883"/>
        <label>1</label>
    </ligand>
</feature>
<organism evidence="16">
    <name type="scientific">uncultured Sulfurovum sp</name>
    <dbReference type="NCBI Taxonomy" id="269237"/>
    <lineage>
        <taxon>Bacteria</taxon>
        <taxon>Pseudomonadati</taxon>
        <taxon>Campylobacterota</taxon>
        <taxon>Epsilonproteobacteria</taxon>
        <taxon>Campylobacterales</taxon>
        <taxon>Sulfurovaceae</taxon>
        <taxon>Sulfurovum</taxon>
        <taxon>environmental samples</taxon>
    </lineage>
</organism>
<dbReference type="Gene3D" id="4.10.480.10">
    <property type="entry name" value="Cytochrome-c3 hydrogenase, C-terminal domain"/>
    <property type="match status" value="1"/>
</dbReference>